<evidence type="ECO:0008006" key="4">
    <source>
        <dbReference type="Google" id="ProtNLM"/>
    </source>
</evidence>
<comment type="caution">
    <text evidence="2">The sequence shown here is derived from an EMBL/GenBank/DDBJ whole genome shotgun (WGS) entry which is preliminary data.</text>
</comment>
<name>A0A5C7HGH7_9ROSI</name>
<accession>A0A5C7HGH7</accession>
<proteinExistence type="predicted"/>
<organism evidence="2 3">
    <name type="scientific">Acer yangbiense</name>
    <dbReference type="NCBI Taxonomy" id="1000413"/>
    <lineage>
        <taxon>Eukaryota</taxon>
        <taxon>Viridiplantae</taxon>
        <taxon>Streptophyta</taxon>
        <taxon>Embryophyta</taxon>
        <taxon>Tracheophyta</taxon>
        <taxon>Spermatophyta</taxon>
        <taxon>Magnoliopsida</taxon>
        <taxon>eudicotyledons</taxon>
        <taxon>Gunneridae</taxon>
        <taxon>Pentapetalae</taxon>
        <taxon>rosids</taxon>
        <taxon>malvids</taxon>
        <taxon>Sapindales</taxon>
        <taxon>Sapindaceae</taxon>
        <taxon>Hippocastanoideae</taxon>
        <taxon>Acereae</taxon>
        <taxon>Acer</taxon>
    </lineage>
</organism>
<dbReference type="InterPro" id="IPR010800">
    <property type="entry name" value="GRP"/>
</dbReference>
<evidence type="ECO:0000313" key="2">
    <source>
        <dbReference type="EMBL" id="TXG55462.1"/>
    </source>
</evidence>
<feature type="chain" id="PRO_5022866080" description="Glycine-rich protein" evidence="1">
    <location>
        <begin position="27"/>
        <end position="140"/>
    </location>
</feature>
<sequence>MGSKGFLLLGLLAAIVLLIISSEVVARDLDETSTAVKPNANDEASGSLGDAKYGGYGGGRGGYGGGRGGGGYGGGRGGGGYDGGRGGGGYGGGRGGGGYGGGGHCRYGCCGDYYGGGGCRCCFYPGEVAEDAEIEAKPHN</sequence>
<keyword evidence="3" id="KW-1185">Reference proteome</keyword>
<feature type="signal peptide" evidence="1">
    <location>
        <begin position="1"/>
        <end position="26"/>
    </location>
</feature>
<dbReference type="AlphaFoldDB" id="A0A5C7HGH7"/>
<evidence type="ECO:0000313" key="3">
    <source>
        <dbReference type="Proteomes" id="UP000323000"/>
    </source>
</evidence>
<dbReference type="Pfam" id="PF07172">
    <property type="entry name" value="GRP"/>
    <property type="match status" value="1"/>
</dbReference>
<keyword evidence="1" id="KW-0732">Signal</keyword>
<dbReference type="OrthoDB" id="1746861at2759"/>
<dbReference type="Proteomes" id="UP000323000">
    <property type="component" value="Chromosome 9"/>
</dbReference>
<reference evidence="3" key="1">
    <citation type="journal article" date="2019" name="Gigascience">
        <title>De novo genome assembly of the endangered Acer yangbiense, a plant species with extremely small populations endemic to Yunnan Province, China.</title>
        <authorList>
            <person name="Yang J."/>
            <person name="Wariss H.M."/>
            <person name="Tao L."/>
            <person name="Zhang R."/>
            <person name="Yun Q."/>
            <person name="Hollingsworth P."/>
            <person name="Dao Z."/>
            <person name="Luo G."/>
            <person name="Guo H."/>
            <person name="Ma Y."/>
            <person name="Sun W."/>
        </authorList>
    </citation>
    <scope>NUCLEOTIDE SEQUENCE [LARGE SCALE GENOMIC DNA]</scope>
    <source>
        <strain evidence="3">cv. Malutang</strain>
    </source>
</reference>
<dbReference type="PANTHER" id="PTHR37389">
    <property type="entry name" value="NODULIN-24"/>
    <property type="match status" value="1"/>
</dbReference>
<dbReference type="EMBL" id="VAHF01000009">
    <property type="protein sequence ID" value="TXG55462.1"/>
    <property type="molecule type" value="Genomic_DNA"/>
</dbReference>
<protein>
    <recommendedName>
        <fullName evidence="4">Glycine-rich protein</fullName>
    </recommendedName>
</protein>
<evidence type="ECO:0000256" key="1">
    <source>
        <dbReference type="SAM" id="SignalP"/>
    </source>
</evidence>
<gene>
    <name evidence="2" type="ORF">EZV62_020718</name>
</gene>
<dbReference type="PANTHER" id="PTHR37389:SF40">
    <property type="entry name" value="NODULIN-24"/>
    <property type="match status" value="1"/>
</dbReference>